<organism evidence="3 4">
    <name type="scientific">Rhodofomes roseus</name>
    <dbReference type="NCBI Taxonomy" id="34475"/>
    <lineage>
        <taxon>Eukaryota</taxon>
        <taxon>Fungi</taxon>
        <taxon>Dikarya</taxon>
        <taxon>Basidiomycota</taxon>
        <taxon>Agaricomycotina</taxon>
        <taxon>Agaricomycetes</taxon>
        <taxon>Polyporales</taxon>
        <taxon>Rhodofomes</taxon>
    </lineage>
</organism>
<accession>A0ABQ8KPE0</accession>
<proteinExistence type="predicted"/>
<feature type="domain" description="DUF6532" evidence="2">
    <location>
        <begin position="463"/>
        <end position="662"/>
    </location>
</feature>
<feature type="compositionally biased region" description="Basic and acidic residues" evidence="1">
    <location>
        <begin position="351"/>
        <end position="362"/>
    </location>
</feature>
<feature type="compositionally biased region" description="Acidic residues" evidence="1">
    <location>
        <begin position="205"/>
        <end position="216"/>
    </location>
</feature>
<evidence type="ECO:0000313" key="3">
    <source>
        <dbReference type="EMBL" id="KAH9840304.1"/>
    </source>
</evidence>
<feature type="compositionally biased region" description="Acidic residues" evidence="1">
    <location>
        <begin position="185"/>
        <end position="194"/>
    </location>
</feature>
<evidence type="ECO:0000313" key="4">
    <source>
        <dbReference type="Proteomes" id="UP000814176"/>
    </source>
</evidence>
<feature type="compositionally biased region" description="Low complexity" evidence="1">
    <location>
        <begin position="155"/>
        <end position="180"/>
    </location>
</feature>
<reference evidence="3 4" key="1">
    <citation type="journal article" date="2021" name="Environ. Microbiol.">
        <title>Gene family expansions and transcriptome signatures uncover fungal adaptations to wood decay.</title>
        <authorList>
            <person name="Hage H."/>
            <person name="Miyauchi S."/>
            <person name="Viragh M."/>
            <person name="Drula E."/>
            <person name="Min B."/>
            <person name="Chaduli D."/>
            <person name="Navarro D."/>
            <person name="Favel A."/>
            <person name="Norest M."/>
            <person name="Lesage-Meessen L."/>
            <person name="Balint B."/>
            <person name="Merenyi Z."/>
            <person name="de Eugenio L."/>
            <person name="Morin E."/>
            <person name="Martinez A.T."/>
            <person name="Baldrian P."/>
            <person name="Stursova M."/>
            <person name="Martinez M.J."/>
            <person name="Novotny C."/>
            <person name="Magnuson J.K."/>
            <person name="Spatafora J.W."/>
            <person name="Maurice S."/>
            <person name="Pangilinan J."/>
            <person name="Andreopoulos W."/>
            <person name="LaButti K."/>
            <person name="Hundley H."/>
            <person name="Na H."/>
            <person name="Kuo A."/>
            <person name="Barry K."/>
            <person name="Lipzen A."/>
            <person name="Henrissat B."/>
            <person name="Riley R."/>
            <person name="Ahrendt S."/>
            <person name="Nagy L.G."/>
            <person name="Grigoriev I.V."/>
            <person name="Martin F."/>
            <person name="Rosso M.N."/>
        </authorList>
    </citation>
    <scope>NUCLEOTIDE SEQUENCE [LARGE SCALE GENOMIC DNA]</scope>
    <source>
        <strain evidence="3 4">CIRM-BRFM 1785</strain>
    </source>
</reference>
<protein>
    <recommendedName>
        <fullName evidence="2">DUF6532 domain-containing protein</fullName>
    </recommendedName>
</protein>
<evidence type="ECO:0000256" key="1">
    <source>
        <dbReference type="SAM" id="MobiDB-lite"/>
    </source>
</evidence>
<gene>
    <name evidence="3" type="ORF">C8Q71DRAFT_721998</name>
</gene>
<dbReference type="InterPro" id="IPR045341">
    <property type="entry name" value="DUF6532"/>
</dbReference>
<feature type="compositionally biased region" description="Acidic residues" evidence="1">
    <location>
        <begin position="325"/>
        <end position="337"/>
    </location>
</feature>
<comment type="caution">
    <text evidence="3">The sequence shown here is derived from an EMBL/GenBank/DDBJ whole genome shotgun (WGS) entry which is preliminary data.</text>
</comment>
<dbReference type="RefSeq" id="XP_047781954.1">
    <property type="nucleotide sequence ID" value="XM_047921501.1"/>
</dbReference>
<feature type="compositionally biased region" description="Basic and acidic residues" evidence="1">
    <location>
        <begin position="304"/>
        <end position="321"/>
    </location>
</feature>
<name>A0ABQ8KPE0_9APHY</name>
<feature type="compositionally biased region" description="Acidic residues" evidence="1">
    <location>
        <begin position="292"/>
        <end position="303"/>
    </location>
</feature>
<dbReference type="Proteomes" id="UP000814176">
    <property type="component" value="Unassembled WGS sequence"/>
</dbReference>
<dbReference type="EMBL" id="JADCUA010000005">
    <property type="protein sequence ID" value="KAH9840304.1"/>
    <property type="molecule type" value="Genomic_DNA"/>
</dbReference>
<feature type="compositionally biased region" description="Low complexity" evidence="1">
    <location>
        <begin position="249"/>
        <end position="288"/>
    </location>
</feature>
<dbReference type="Pfam" id="PF20149">
    <property type="entry name" value="DUF6532"/>
    <property type="match status" value="1"/>
</dbReference>
<keyword evidence="4" id="KW-1185">Reference proteome</keyword>
<feature type="compositionally biased region" description="Low complexity" evidence="1">
    <location>
        <begin position="85"/>
        <end position="94"/>
    </location>
</feature>
<sequence length="708" mass="77923">MVPKDRKVAKAKVTVPKTHSKAGKTSGAGGGVVQTQGESIRPDSDRRYSDLLDLVSTDDRGGQVKSSTHNLKTKRKRDGPPSGDVGAARTAVPRAARRVNSSDADESGSERQPQKKAKVSVLPQSQKRPHRAAVINFDHSDSDLPLSLPPPLPRRLPAATPRTSQPASQPARSQSRPRAAIPQGYEDDLDDDGEGMGLDHVDHGEEAEDDVDEEAELREQCVDFEAERVSIKGSGGSQSMNMDRDPSSSDDMPSAQPPRFRSKVSRSSSVVSYASEPPYSSEPSSMSYGLEPPEDRDTDDGEFEAPRTRSDNEEQDDRVVYDSDPMLDDDELDEEEAPAVVSRGQRQLTKKQQDKLRSEMPEIRPAQVTPKTKKHAQTSHHAGSVSVDSKHNSIKWRARTMITIIENPKSVKMAKRAQNGNVQQVMSHAYILGDQMMVFGRKDDRGLDITINTVNTMLTPLDKAGVDRIAYEALVQAADVLGYTGEGDIADRLERGVWEHYAKPLAGYVAHRLGMARTGIRKAIALVVEHQFRLTIPAEDLLMVPDKTLLLKEMNYVFPWTSMGGFDQRAPYESSVIKSAVRSGFFTNAGYVGIGLQNIALCTSSLESKPSEHEVPPEMVALATTAVESVIHEHSLRLSKAVEFGAASAPAYREHMVRLADFRQQRPKRYHRVMHDIFKAVTVGHTLHQGLDGGGAIINWNDIPDDEE</sequence>
<feature type="compositionally biased region" description="Basic and acidic residues" evidence="1">
    <location>
        <begin position="217"/>
        <end position="230"/>
    </location>
</feature>
<dbReference type="GeneID" id="72002233"/>
<feature type="region of interest" description="Disordered" evidence="1">
    <location>
        <begin position="1"/>
        <end position="390"/>
    </location>
</feature>
<feature type="compositionally biased region" description="Basic and acidic residues" evidence="1">
    <location>
        <begin position="40"/>
        <end position="50"/>
    </location>
</feature>
<evidence type="ECO:0000259" key="2">
    <source>
        <dbReference type="Pfam" id="PF20149"/>
    </source>
</evidence>